<proteinExistence type="predicted"/>
<dbReference type="HOGENOM" id="CLU_2751619_0_0_6"/>
<evidence type="ECO:0000313" key="2">
    <source>
        <dbReference type="Proteomes" id="UP000008793"/>
    </source>
</evidence>
<dbReference type="KEGG" id="ebi:EbC_pEb17201170"/>
<organism evidence="2">
    <name type="scientific">Erwinia billingiae (strain Eb661)</name>
    <dbReference type="NCBI Taxonomy" id="634500"/>
    <lineage>
        <taxon>Bacteria</taxon>
        <taxon>Pseudomonadati</taxon>
        <taxon>Pseudomonadota</taxon>
        <taxon>Gammaproteobacteria</taxon>
        <taxon>Enterobacterales</taxon>
        <taxon>Erwiniaceae</taxon>
        <taxon>Erwinia</taxon>
    </lineage>
</organism>
<sequence length="70" mass="7961">MKLNLTDSELSDLKGKHFASTTNASKKSVTQVIEIINRDGQLMVIHEHSGKRKKTPFSVFILRFPYKVNS</sequence>
<keyword evidence="1" id="KW-0614">Plasmid</keyword>
<dbReference type="Proteomes" id="UP000008793">
    <property type="component" value="Plasmid pEB170"/>
</dbReference>
<protein>
    <submittedName>
        <fullName evidence="1">Uncharacterized protein</fullName>
    </submittedName>
</protein>
<reference evidence="1 2" key="1">
    <citation type="journal article" date="2010" name="BMC Genomics">
        <title>Genome comparison of the epiphytic bacteria Erwinia billingiae and E. tasmaniensis with the pear pathogen E. pyrifoliae.</title>
        <authorList>
            <person name="Kube M."/>
            <person name="Migdoll A.M."/>
            <person name="Gehring I."/>
            <person name="Heitmann K."/>
            <person name="Mayer Y."/>
            <person name="Kuhl H."/>
            <person name="Knaust F."/>
            <person name="Geider K."/>
            <person name="Reinhardt R."/>
        </authorList>
    </citation>
    <scope>NUCLEOTIDE SEQUENCE [LARGE SCALE GENOMIC DNA]</scope>
    <source>
        <strain evidence="1 2">Eb661</strain>
        <plasmid evidence="1">pEB170</plasmid>
    </source>
</reference>
<gene>
    <name evidence="1" type="ordered locus">EbC_pEb17201170</name>
</gene>
<keyword evidence="2" id="KW-1185">Reference proteome</keyword>
<accession>D8MJX2</accession>
<name>D8MJX2_ERWBE</name>
<dbReference type="AlphaFoldDB" id="D8MJX2"/>
<dbReference type="EMBL" id="FP236830">
    <property type="protein sequence ID" value="CAX53570.1"/>
    <property type="molecule type" value="Genomic_DNA"/>
</dbReference>
<evidence type="ECO:0000313" key="1">
    <source>
        <dbReference type="EMBL" id="CAX53570.1"/>
    </source>
</evidence>
<geneLocation type="plasmid" evidence="1 2">
    <name>pEB170</name>
</geneLocation>